<evidence type="ECO:0000256" key="4">
    <source>
        <dbReference type="SAM" id="MobiDB-lite"/>
    </source>
</evidence>
<keyword evidence="5" id="KW-0732">Signal</keyword>
<dbReference type="Pfam" id="PF03403">
    <property type="entry name" value="PAF-AH_p_II"/>
    <property type="match status" value="1"/>
</dbReference>
<dbReference type="InterPro" id="IPR029058">
    <property type="entry name" value="AB_hydrolase_fold"/>
</dbReference>
<evidence type="ECO:0000256" key="5">
    <source>
        <dbReference type="SAM" id="SignalP"/>
    </source>
</evidence>
<evidence type="ECO:0000256" key="1">
    <source>
        <dbReference type="ARBA" id="ARBA00022801"/>
    </source>
</evidence>
<feature type="compositionally biased region" description="Basic and acidic residues" evidence="4">
    <location>
        <begin position="411"/>
        <end position="426"/>
    </location>
</feature>
<evidence type="ECO:0000313" key="6">
    <source>
        <dbReference type="EMBL" id="AVO37238.1"/>
    </source>
</evidence>
<sequence length="440" mass="46652">MNWMKAVVAAAAMAGATAAGAENRIDRQRADAPELSAYGEHAIGVRTLELVNPDQVDILSIDPAAAPPDELPRYDRPLPVEVWYPAGAGATGAQSMRVFLRDGKTEAEIVGQAVRDAEPDRSGAPYPLVLVSHGYPGNRFLLSHLAENLASKGYVVASIDHTDSTYRTQAAFGSTLVNRSLDQVFVLNEMARLSSDGASFLNGLVDAGNAGLIGYSMGAYGAVITAGGGVTQASIEYPWGAPHGTLAIHKAGSDSHEALPDPRIRTAIAFAPWGMNTGFWDAGGLAGIRIPMLFVAGSVDDVSGYENGTRAIWQGATGVDRALLTYDNANHNAGAPMPAPAEADKVDADLGWNLTGHYSDAVWDSVKMNNIAQHFATAWLGKYLKGDDGMEAYLDLVPQSNDGVSALNDDGTPKPEHSHWHGFEDRSAKGLRFERLKAGE</sequence>
<keyword evidence="1 6" id="KW-0378">Hydrolase</keyword>
<feature type="signal peptide" evidence="5">
    <location>
        <begin position="1"/>
        <end position="21"/>
    </location>
</feature>
<keyword evidence="7" id="KW-1185">Reference proteome</keyword>
<protein>
    <submittedName>
        <fullName evidence="6">Dienelactone hydrolase</fullName>
    </submittedName>
</protein>
<dbReference type="AlphaFoldDB" id="A0A2S0MMX1"/>
<dbReference type="EMBL" id="CP027665">
    <property type="protein sequence ID" value="AVO37238.1"/>
    <property type="molecule type" value="Genomic_DNA"/>
</dbReference>
<evidence type="ECO:0000313" key="7">
    <source>
        <dbReference type="Proteomes" id="UP000237655"/>
    </source>
</evidence>
<dbReference type="KEGG" id="thas:C6Y53_05605"/>
<reference evidence="7" key="1">
    <citation type="submission" date="2018-03" db="EMBL/GenBank/DDBJ databases">
        <title>Genomic analysis of the strain SH-1 isolated from shrimp intestine.</title>
        <authorList>
            <person name="Kim Y.-S."/>
            <person name="Kim S.-E."/>
            <person name="Kim K.-H."/>
        </authorList>
    </citation>
    <scope>NUCLEOTIDE SEQUENCE [LARGE SCALE GENOMIC DNA]</scope>
    <source>
        <strain evidence="7">SH-1</strain>
    </source>
</reference>
<accession>A0A2S0MMX1</accession>
<gene>
    <name evidence="6" type="ORF">C6Y53_05605</name>
</gene>
<evidence type="ECO:0000256" key="3">
    <source>
        <dbReference type="ARBA" id="ARBA00023098"/>
    </source>
</evidence>
<dbReference type="SUPFAM" id="SSF53474">
    <property type="entry name" value="alpha/beta-Hydrolases"/>
    <property type="match status" value="1"/>
</dbReference>
<dbReference type="GO" id="GO:0003847">
    <property type="term" value="F:1-alkyl-2-acetylglycerophosphocholine esterase activity"/>
    <property type="evidence" value="ECO:0007669"/>
    <property type="project" value="TreeGrafter"/>
</dbReference>
<keyword evidence="3" id="KW-0443">Lipid metabolism</keyword>
<proteinExistence type="predicted"/>
<dbReference type="PANTHER" id="PTHR10272">
    <property type="entry name" value="PLATELET-ACTIVATING FACTOR ACETYLHYDROLASE"/>
    <property type="match status" value="1"/>
</dbReference>
<feature type="region of interest" description="Disordered" evidence="4">
    <location>
        <begin position="404"/>
        <end position="426"/>
    </location>
</feature>
<feature type="chain" id="PRO_5015578566" evidence="5">
    <location>
        <begin position="22"/>
        <end position="440"/>
    </location>
</feature>
<evidence type="ECO:0000256" key="2">
    <source>
        <dbReference type="ARBA" id="ARBA00022963"/>
    </source>
</evidence>
<dbReference type="Gene3D" id="3.40.50.1820">
    <property type="entry name" value="alpha/beta hydrolase"/>
    <property type="match status" value="1"/>
</dbReference>
<dbReference type="Proteomes" id="UP000237655">
    <property type="component" value="Chromosome"/>
</dbReference>
<keyword evidence="2" id="KW-0442">Lipid degradation</keyword>
<name>A0A2S0MMX1_9RHOB</name>
<organism evidence="6 7">
    <name type="scientific">Pukyongiella litopenaei</name>
    <dbReference type="NCBI Taxonomy" id="2605946"/>
    <lineage>
        <taxon>Bacteria</taxon>
        <taxon>Pseudomonadati</taxon>
        <taxon>Pseudomonadota</taxon>
        <taxon>Alphaproteobacteria</taxon>
        <taxon>Rhodobacterales</taxon>
        <taxon>Paracoccaceae</taxon>
        <taxon>Pukyongiella</taxon>
    </lineage>
</organism>
<dbReference type="GO" id="GO:0016042">
    <property type="term" value="P:lipid catabolic process"/>
    <property type="evidence" value="ECO:0007669"/>
    <property type="project" value="UniProtKB-KW"/>
</dbReference>
<dbReference type="PANTHER" id="PTHR10272:SF0">
    <property type="entry name" value="PLATELET-ACTIVATING FACTOR ACETYLHYDROLASE"/>
    <property type="match status" value="1"/>
</dbReference>